<keyword evidence="10" id="KW-0539">Nucleus</keyword>
<proteinExistence type="inferred from homology"/>
<comment type="subcellular location">
    <subcellularLocation>
        <location evidence="3">Chromosome</location>
        <location evidence="3">Centromere</location>
        <location evidence="3">Kinetochore</location>
    </subcellularLocation>
    <subcellularLocation>
        <location evidence="2">Cytoplasm</location>
        <location evidence="2">Cytoskeleton</location>
        <location evidence="2">Spindle</location>
    </subcellularLocation>
    <subcellularLocation>
        <location evidence="1">Nucleus</location>
    </subcellularLocation>
</comment>
<keyword evidence="7" id="KW-0963">Cytoplasm</keyword>
<dbReference type="GO" id="GO:0005876">
    <property type="term" value="C:spindle microtubule"/>
    <property type="evidence" value="ECO:0007669"/>
    <property type="project" value="InterPro"/>
</dbReference>
<evidence type="ECO:0000256" key="9">
    <source>
        <dbReference type="ARBA" id="ARBA00023212"/>
    </source>
</evidence>
<keyword evidence="9" id="KW-0206">Cytoskeleton</keyword>
<evidence type="ECO:0000256" key="6">
    <source>
        <dbReference type="ARBA" id="ARBA00022454"/>
    </source>
</evidence>
<comment type="caution">
    <text evidence="14">The sequence shown here is derived from an EMBL/GenBank/DDBJ whole genome shotgun (WGS) entry which is preliminary data.</text>
</comment>
<evidence type="ECO:0000256" key="3">
    <source>
        <dbReference type="ARBA" id="ARBA00004629"/>
    </source>
</evidence>
<evidence type="ECO:0000256" key="8">
    <source>
        <dbReference type="ARBA" id="ARBA00022838"/>
    </source>
</evidence>
<gene>
    <name evidence="14" type="ORF">LPJ64_000045</name>
</gene>
<evidence type="ECO:0000256" key="10">
    <source>
        <dbReference type="ARBA" id="ARBA00023242"/>
    </source>
</evidence>
<dbReference type="EMBL" id="JANBOH010000001">
    <property type="protein sequence ID" value="KAJ1648726.1"/>
    <property type="molecule type" value="Genomic_DNA"/>
</dbReference>
<dbReference type="InterPro" id="IPR013251">
    <property type="entry name" value="DASH_Spc19"/>
</dbReference>
<dbReference type="Pfam" id="PF08287">
    <property type="entry name" value="DASH_Spc19"/>
    <property type="match status" value="1"/>
</dbReference>
<evidence type="ECO:0000256" key="4">
    <source>
        <dbReference type="ARBA" id="ARBA00008952"/>
    </source>
</evidence>
<evidence type="ECO:0000313" key="14">
    <source>
        <dbReference type="EMBL" id="KAJ1648726.1"/>
    </source>
</evidence>
<organism evidence="14 15">
    <name type="scientific">Coemansia asiatica</name>
    <dbReference type="NCBI Taxonomy" id="1052880"/>
    <lineage>
        <taxon>Eukaryota</taxon>
        <taxon>Fungi</taxon>
        <taxon>Fungi incertae sedis</taxon>
        <taxon>Zoopagomycota</taxon>
        <taxon>Kickxellomycotina</taxon>
        <taxon>Kickxellomycetes</taxon>
        <taxon>Kickxellales</taxon>
        <taxon>Kickxellaceae</taxon>
        <taxon>Coemansia</taxon>
    </lineage>
</organism>
<comment type="similarity">
    <text evidence="4">Belongs to the DASH complex SPC19 family.</text>
</comment>
<dbReference type="PANTHER" id="PTHR28262:SF1">
    <property type="entry name" value="DASH COMPLEX SUBUNIT SPC19"/>
    <property type="match status" value="1"/>
</dbReference>
<keyword evidence="11" id="KW-0137">Centromere</keyword>
<sequence length="366" mass="40979">MAYMGALEQCVSTLEQCNDSLASTTTSLSNLTRGFPRIETVIRCEQKYELTTASDINKAQTLISKEAVPFLFRQVDQLETAIEAIRAAHESLGQRVEEQKAEYSQLIEDEASMADLQTSIRNEQAVLSDVQTNLLNAKSLVAAKERDLAELTKARSAGRQKNTVVEEASKVDAEIIRTRRLVADIDHEIAGIPTDNRIQDLQDDADKYLVLERLRDLLGRFTESPVDENMAICMDEALDTLELLENKVFVPWWDYNTRMQTERLGYLSRVLRYFFKDHGATMQAIIEVLLDHQSMTVDELRRELSSTGQATTELPLLIGHLKSIGAVATETATVGGKQIMSIQLDFGGLEDQEGEEQAMETESIVS</sequence>
<evidence type="ECO:0000313" key="15">
    <source>
        <dbReference type="Proteomes" id="UP001145021"/>
    </source>
</evidence>
<accession>A0A9W7XSA8</accession>
<evidence type="ECO:0000256" key="12">
    <source>
        <dbReference type="ARBA" id="ARBA00032583"/>
    </source>
</evidence>
<keyword evidence="13" id="KW-0175">Coiled coil</keyword>
<keyword evidence="6" id="KW-0158">Chromosome</keyword>
<keyword evidence="8" id="KW-0995">Kinetochore</keyword>
<evidence type="ECO:0000256" key="1">
    <source>
        <dbReference type="ARBA" id="ARBA00004123"/>
    </source>
</evidence>
<evidence type="ECO:0000256" key="2">
    <source>
        <dbReference type="ARBA" id="ARBA00004186"/>
    </source>
</evidence>
<reference evidence="14" key="1">
    <citation type="submission" date="2022-07" db="EMBL/GenBank/DDBJ databases">
        <title>Phylogenomic reconstructions and comparative analyses of Kickxellomycotina fungi.</title>
        <authorList>
            <person name="Reynolds N.K."/>
            <person name="Stajich J.E."/>
            <person name="Barry K."/>
            <person name="Grigoriev I.V."/>
            <person name="Crous P."/>
            <person name="Smith M.E."/>
        </authorList>
    </citation>
    <scope>NUCLEOTIDE SEQUENCE</scope>
    <source>
        <strain evidence="14">NBRC 105413</strain>
    </source>
</reference>
<evidence type="ECO:0000256" key="13">
    <source>
        <dbReference type="SAM" id="Coils"/>
    </source>
</evidence>
<feature type="coiled-coil region" evidence="13">
    <location>
        <begin position="75"/>
        <end position="109"/>
    </location>
</feature>
<evidence type="ECO:0000256" key="7">
    <source>
        <dbReference type="ARBA" id="ARBA00022490"/>
    </source>
</evidence>
<dbReference type="GO" id="GO:0008608">
    <property type="term" value="P:attachment of spindle microtubules to kinetochore"/>
    <property type="evidence" value="ECO:0007669"/>
    <property type="project" value="InterPro"/>
</dbReference>
<evidence type="ECO:0000256" key="5">
    <source>
        <dbReference type="ARBA" id="ARBA00016329"/>
    </source>
</evidence>
<dbReference type="AlphaFoldDB" id="A0A9W7XSA8"/>
<dbReference type="GO" id="GO:0042729">
    <property type="term" value="C:DASH complex"/>
    <property type="evidence" value="ECO:0007669"/>
    <property type="project" value="InterPro"/>
</dbReference>
<name>A0A9W7XSA8_9FUNG</name>
<keyword evidence="15" id="KW-1185">Reference proteome</keyword>
<dbReference type="Proteomes" id="UP001145021">
    <property type="component" value="Unassembled WGS sequence"/>
</dbReference>
<dbReference type="PANTHER" id="PTHR28262">
    <property type="entry name" value="DASH COMPLEX SUBUNIT SPC19"/>
    <property type="match status" value="1"/>
</dbReference>
<protein>
    <recommendedName>
        <fullName evidence="5">DASH complex subunit SPC19</fullName>
    </recommendedName>
    <alternativeName>
        <fullName evidence="12">Outer kinetochore protein SPC19</fullName>
    </alternativeName>
</protein>
<evidence type="ECO:0000256" key="11">
    <source>
        <dbReference type="ARBA" id="ARBA00023328"/>
    </source>
</evidence>